<reference evidence="12" key="1">
    <citation type="journal article" date="2023" name="IMA Fungus">
        <title>Comparative genomic study of the Penicillium genus elucidates a diverse pangenome and 15 lateral gene transfer events.</title>
        <authorList>
            <person name="Petersen C."/>
            <person name="Sorensen T."/>
            <person name="Nielsen M.R."/>
            <person name="Sondergaard T.E."/>
            <person name="Sorensen J.L."/>
            <person name="Fitzpatrick D.A."/>
            <person name="Frisvad J.C."/>
            <person name="Nielsen K.L."/>
        </authorList>
    </citation>
    <scope>NUCLEOTIDE SEQUENCE</scope>
    <source>
        <strain evidence="12">IBT 15450</strain>
    </source>
</reference>
<gene>
    <name evidence="12" type="ORF">N7460_007105</name>
</gene>
<dbReference type="GO" id="GO:0004834">
    <property type="term" value="F:tryptophan synthase activity"/>
    <property type="evidence" value="ECO:0007669"/>
    <property type="project" value="UniProtKB-EC"/>
</dbReference>
<comment type="caution">
    <text evidence="12">The sequence shown here is derived from an EMBL/GenBank/DDBJ whole genome shotgun (WGS) entry which is preliminary data.</text>
</comment>
<protein>
    <recommendedName>
        <fullName evidence="3">tryptophan synthase</fullName>
        <ecNumber evidence="3">4.2.1.20</ecNumber>
    </recommendedName>
</protein>
<dbReference type="InterPro" id="IPR001926">
    <property type="entry name" value="TrpB-like_PALP"/>
</dbReference>
<evidence type="ECO:0000256" key="5">
    <source>
        <dbReference type="ARBA" id="ARBA00022822"/>
    </source>
</evidence>
<keyword evidence="5" id="KW-0822">Tryptophan biosynthesis</keyword>
<keyword evidence="7" id="KW-0057">Aromatic amino acid biosynthesis</keyword>
<keyword evidence="8" id="KW-0456">Lyase</keyword>
<dbReference type="AlphaFoldDB" id="A0AAD6IAP9"/>
<comment type="cofactor">
    <cofactor evidence="1">
        <name>pyridoxal 5'-phosphate</name>
        <dbReference type="ChEBI" id="CHEBI:597326"/>
    </cofactor>
</comment>
<dbReference type="Proteomes" id="UP001219568">
    <property type="component" value="Unassembled WGS sequence"/>
</dbReference>
<keyword evidence="6" id="KW-0663">Pyridoxal phosphate</keyword>
<organism evidence="12 13">
    <name type="scientific">Penicillium canescens</name>
    <dbReference type="NCBI Taxonomy" id="5083"/>
    <lineage>
        <taxon>Eukaryota</taxon>
        <taxon>Fungi</taxon>
        <taxon>Dikarya</taxon>
        <taxon>Ascomycota</taxon>
        <taxon>Pezizomycotina</taxon>
        <taxon>Eurotiomycetes</taxon>
        <taxon>Eurotiomycetidae</taxon>
        <taxon>Eurotiales</taxon>
        <taxon>Aspergillaceae</taxon>
        <taxon>Penicillium</taxon>
    </lineage>
</organism>
<evidence type="ECO:0000256" key="4">
    <source>
        <dbReference type="ARBA" id="ARBA00022605"/>
    </source>
</evidence>
<evidence type="ECO:0000256" key="3">
    <source>
        <dbReference type="ARBA" id="ARBA00012043"/>
    </source>
</evidence>
<feature type="compositionally biased region" description="Polar residues" evidence="10">
    <location>
        <begin position="74"/>
        <end position="93"/>
    </location>
</feature>
<comment type="pathway">
    <text evidence="2">Amino-acid biosynthesis; L-tryptophan biosynthesis; L-tryptophan from chorismate: step 5/5.</text>
</comment>
<evidence type="ECO:0000256" key="2">
    <source>
        <dbReference type="ARBA" id="ARBA00004733"/>
    </source>
</evidence>
<comment type="catalytic activity">
    <reaction evidence="9">
        <text>(1S,2R)-1-C-(indol-3-yl)glycerol 3-phosphate + L-serine = D-glyceraldehyde 3-phosphate + L-tryptophan + H2O</text>
        <dbReference type="Rhea" id="RHEA:10532"/>
        <dbReference type="ChEBI" id="CHEBI:15377"/>
        <dbReference type="ChEBI" id="CHEBI:33384"/>
        <dbReference type="ChEBI" id="CHEBI:57912"/>
        <dbReference type="ChEBI" id="CHEBI:58866"/>
        <dbReference type="ChEBI" id="CHEBI:59776"/>
        <dbReference type="EC" id="4.2.1.20"/>
    </reaction>
</comment>
<evidence type="ECO:0000256" key="1">
    <source>
        <dbReference type="ARBA" id="ARBA00001933"/>
    </source>
</evidence>
<dbReference type="PANTHER" id="PTHR48077:SF2">
    <property type="entry name" value="TRYPTOPHAN SYNTHASE"/>
    <property type="match status" value="1"/>
</dbReference>
<dbReference type="InterPro" id="IPR036052">
    <property type="entry name" value="TrpB-like_PALP_sf"/>
</dbReference>
<evidence type="ECO:0000256" key="9">
    <source>
        <dbReference type="ARBA" id="ARBA00049047"/>
    </source>
</evidence>
<dbReference type="Gene3D" id="3.40.50.1100">
    <property type="match status" value="2"/>
</dbReference>
<keyword evidence="4" id="KW-0028">Amino-acid biosynthesis</keyword>
<keyword evidence="13" id="KW-1185">Reference proteome</keyword>
<dbReference type="InterPro" id="IPR023026">
    <property type="entry name" value="Trp_synth_beta/beta-like"/>
</dbReference>
<sequence length="497" mass="53475">MLPSLLPLRDNLFSQVDAPADSGIDIDKIAHTSGGPLVCVSTPSVQRYITSQPHFSTSCSDRAVRAHSAIPPSEENQGTTPSTATGSCPIFSNSRTTTIRSTTPPLPITQLSGTFQVPQICIKNTRPYGGQFAPESMMGFLCDLTSNFEAIVSEPSFWEEYSEFCRPRPTELYLAQELTREAGGATIWLKREDQNEYGTHKARHITAQLLLARRMGRLEVVADCASAKHGIFTADLCRRLGLGCVIAMGDDDISAQPTGVRNMRDLGARIISARAPSGKGTLRAAITEALRYLVSHYQTAYYLIGGPLGPSPLPRLVRTFQALLGKEVSAQLQEIADPLPDAVITAIGSGSGAVGLFSTFINNPSVRLIGVEATNAATITHGERGVLHGAHTLLLQDEDGQILDSHSISPDMNISTVGPEIAEWKDSGRIEVFTATDTDALEGFRMLQQQEGISTGLDSAHAVAKTVQLSQELGPGRNVVLLVTGQDMIDVNRLREV</sequence>
<evidence type="ECO:0000256" key="10">
    <source>
        <dbReference type="SAM" id="MobiDB-lite"/>
    </source>
</evidence>
<feature type="region of interest" description="Disordered" evidence="10">
    <location>
        <begin position="70"/>
        <end position="93"/>
    </location>
</feature>
<name>A0AAD6IAP9_PENCN</name>
<accession>A0AAD6IAP9</accession>
<dbReference type="EC" id="4.2.1.20" evidence="3"/>
<dbReference type="SUPFAM" id="SSF53686">
    <property type="entry name" value="Tryptophan synthase beta subunit-like PLP-dependent enzymes"/>
    <property type="match status" value="1"/>
</dbReference>
<dbReference type="PANTHER" id="PTHR48077">
    <property type="entry name" value="TRYPTOPHAN SYNTHASE-RELATED"/>
    <property type="match status" value="1"/>
</dbReference>
<evidence type="ECO:0000259" key="11">
    <source>
        <dbReference type="Pfam" id="PF00291"/>
    </source>
</evidence>
<dbReference type="GO" id="GO:0005737">
    <property type="term" value="C:cytoplasm"/>
    <property type="evidence" value="ECO:0007669"/>
    <property type="project" value="TreeGrafter"/>
</dbReference>
<dbReference type="Pfam" id="PF00291">
    <property type="entry name" value="PALP"/>
    <property type="match status" value="1"/>
</dbReference>
<evidence type="ECO:0000313" key="12">
    <source>
        <dbReference type="EMBL" id="KAJ6039073.1"/>
    </source>
</evidence>
<feature type="domain" description="Tryptophan synthase beta chain-like PALP" evidence="11">
    <location>
        <begin position="168"/>
        <end position="485"/>
    </location>
</feature>
<evidence type="ECO:0000313" key="13">
    <source>
        <dbReference type="Proteomes" id="UP001219568"/>
    </source>
</evidence>
<evidence type="ECO:0000256" key="7">
    <source>
        <dbReference type="ARBA" id="ARBA00023141"/>
    </source>
</evidence>
<reference evidence="12" key="2">
    <citation type="submission" date="2023-01" db="EMBL/GenBank/DDBJ databases">
        <authorList>
            <person name="Petersen C."/>
        </authorList>
    </citation>
    <scope>NUCLEOTIDE SEQUENCE</scope>
    <source>
        <strain evidence="12">IBT 15450</strain>
    </source>
</reference>
<proteinExistence type="predicted"/>
<evidence type="ECO:0000256" key="6">
    <source>
        <dbReference type="ARBA" id="ARBA00022898"/>
    </source>
</evidence>
<dbReference type="EMBL" id="JAQJZL010000006">
    <property type="protein sequence ID" value="KAJ6039073.1"/>
    <property type="molecule type" value="Genomic_DNA"/>
</dbReference>
<evidence type="ECO:0000256" key="8">
    <source>
        <dbReference type="ARBA" id="ARBA00023239"/>
    </source>
</evidence>